<keyword evidence="4" id="KW-1185">Reference proteome</keyword>
<sequence>MGQNLIGVNQGNTHLTFGNSCGISTKNSLDLVGSTKYLKSVGVPGVASETPPRKNEYRQANDCSPLKMETDPIAGVMPMLSVVTEHVEVLWLPLAKASRELLSYMTEAKVFTPTRGSQGCCDAALHFQHRYSKMEKDDVDEYNHESEEEQLRASEIAQVRSVLSSLGALEKTINDLQQDQVLMLESVTKFGNRTERRQNENYNEIRANQELLQKVIEQLQEYAHQNAKSLHFGDKYKYWRAKTPLQRSHRLRLIPPALLRIQVQNGTCVDQCRRIFPPVFDSNELEVRVAKCHKQRETPIYGGEPNEDIEVYVLNMVKWYAAYGLYFRSDQVDVRVGELMMNHTKGKAKSWLLQEFHGDQRWSSIVRRMKQRFVTKSRQEDLVAQFFDCVQGNRSVDTYNDEFRRLARTAEVSEYIKYFGLSSMQLASRTLNLRDTARSSDKSSKSGKSAPPKPDTKAETVRCTASHCTEQGHTKERCWKLHPELQPKRWKGSGKKTSKGAASASKSSEDTGEKNLWSMLNSIQSDLSKLKAGLESGVPRPTSATSSRENWVFDPETAGNNVIAVKIPDKNVSCIRDNEIHIIKTFFDEGADFCGISSDFVEKMNWKKYVNDLGVMDIKYANGKTESVKNQTIRLTVFVDSVFLGNGPVIQLSTGKQIEFTQKKNSREKPSSKQKQQTTVRIGEKAIMFAGNLE</sequence>
<feature type="region of interest" description="Disordered" evidence="1">
    <location>
        <begin position="434"/>
        <end position="467"/>
    </location>
</feature>
<evidence type="ECO:0000259" key="2">
    <source>
        <dbReference type="Pfam" id="PF03732"/>
    </source>
</evidence>
<gene>
    <name evidence="3" type="ORF">PHPALM_20023</name>
</gene>
<dbReference type="InterPro" id="IPR005162">
    <property type="entry name" value="Retrotrans_gag_dom"/>
</dbReference>
<dbReference type="Pfam" id="PF03732">
    <property type="entry name" value="Retrotrans_gag"/>
    <property type="match status" value="1"/>
</dbReference>
<reference evidence="3 4" key="1">
    <citation type="journal article" date="2017" name="Genome Biol. Evol.">
        <title>Phytophthora megakarya and P. palmivora, closely related causal agents of cacao black pod rot, underwent increases in genome sizes and gene numbers by different mechanisms.</title>
        <authorList>
            <person name="Ali S.S."/>
            <person name="Shao J."/>
            <person name="Lary D.J."/>
            <person name="Kronmiller B."/>
            <person name="Shen D."/>
            <person name="Strem M.D."/>
            <person name="Amoako-Attah I."/>
            <person name="Akrofi A.Y."/>
            <person name="Begoude B.A."/>
            <person name="Ten Hoopen G.M."/>
            <person name="Coulibaly K."/>
            <person name="Kebe B.I."/>
            <person name="Melnick R.L."/>
            <person name="Guiltinan M.J."/>
            <person name="Tyler B.M."/>
            <person name="Meinhardt L.W."/>
            <person name="Bailey B.A."/>
        </authorList>
    </citation>
    <scope>NUCLEOTIDE SEQUENCE [LARGE SCALE GENOMIC DNA]</scope>
    <source>
        <strain evidence="4">sbr112.9</strain>
    </source>
</reference>
<feature type="domain" description="Retrotransposon gag" evidence="2">
    <location>
        <begin position="342"/>
        <end position="411"/>
    </location>
</feature>
<comment type="caution">
    <text evidence="3">The sequence shown here is derived from an EMBL/GenBank/DDBJ whole genome shotgun (WGS) entry which is preliminary data.</text>
</comment>
<feature type="region of interest" description="Disordered" evidence="1">
    <location>
        <begin position="487"/>
        <end position="512"/>
    </location>
</feature>
<dbReference type="EMBL" id="NCKW01011102">
    <property type="protein sequence ID" value="POM64444.1"/>
    <property type="molecule type" value="Genomic_DNA"/>
</dbReference>
<feature type="compositionally biased region" description="Basic residues" evidence="1">
    <location>
        <begin position="488"/>
        <end position="498"/>
    </location>
</feature>
<evidence type="ECO:0000313" key="4">
    <source>
        <dbReference type="Proteomes" id="UP000237271"/>
    </source>
</evidence>
<evidence type="ECO:0000256" key="1">
    <source>
        <dbReference type="SAM" id="MobiDB-lite"/>
    </source>
</evidence>
<accession>A0A2P4XFY9</accession>
<dbReference type="OrthoDB" id="128177at2759"/>
<dbReference type="Proteomes" id="UP000237271">
    <property type="component" value="Unassembled WGS sequence"/>
</dbReference>
<protein>
    <recommendedName>
        <fullName evidence="2">Retrotransposon gag domain-containing protein</fullName>
    </recommendedName>
</protein>
<proteinExistence type="predicted"/>
<feature type="compositionally biased region" description="Basic and acidic residues" evidence="1">
    <location>
        <begin position="435"/>
        <end position="444"/>
    </location>
</feature>
<name>A0A2P4XFY9_9STRA</name>
<dbReference type="AlphaFoldDB" id="A0A2P4XFY9"/>
<evidence type="ECO:0000313" key="3">
    <source>
        <dbReference type="EMBL" id="POM64444.1"/>
    </source>
</evidence>
<organism evidence="3 4">
    <name type="scientific">Phytophthora palmivora</name>
    <dbReference type="NCBI Taxonomy" id="4796"/>
    <lineage>
        <taxon>Eukaryota</taxon>
        <taxon>Sar</taxon>
        <taxon>Stramenopiles</taxon>
        <taxon>Oomycota</taxon>
        <taxon>Peronosporomycetes</taxon>
        <taxon>Peronosporales</taxon>
        <taxon>Peronosporaceae</taxon>
        <taxon>Phytophthora</taxon>
    </lineage>
</organism>